<dbReference type="RefSeq" id="WP_147582374.1">
    <property type="nucleotide sequence ID" value="NZ_CP042831.1"/>
</dbReference>
<evidence type="ECO:0000256" key="1">
    <source>
        <dbReference type="SAM" id="SignalP"/>
    </source>
</evidence>
<sequence>MKAFFSLALLATSSVFSQNLPVDLSFDQGSGFDSTSVISTLSQLQNGKIFIGGSFSSYNNSNVDNMVLLSEDGVIDTNFICNDCINGNVTASVIQSDQIILGGTFTAFNGVERKYIARIDDDGSLDESFNLTTSLPSDVASANITQLSVVNNKIYLSGAFYNSSFQAIFNPVIRLNLDGSIDESFQFDQSLDKRLVTAFSVQTDGSVVFVSKTSGVFKLNENGSIDDTFQFESLFLSTPSAICVLPDGKFLLGGRFVNEAQESFVLMRYNSNGSLDETFNAFEFNFLETLDGVFSIEKFGSNYLATGRFTDYDGVDDFIGINADGVVNYEFIVGGLTSYPNVSDTAYGSKLLGLSSGKILLAGQFGKVNNTILRNLVCLDALGLGVAGFINDNHLSVYYDDNNCNFTSLSEIITTVEIFDLSGRLVASDNVNSYRYSYQLENNSILLYRLTMNDGKIYTGKMIN</sequence>
<keyword evidence="1" id="KW-0732">Signal</keyword>
<proteinExistence type="predicted"/>
<organism evidence="2 3">
    <name type="scientific">Flavobacterium alkalisoli</name>
    <dbReference type="NCBI Taxonomy" id="2602769"/>
    <lineage>
        <taxon>Bacteria</taxon>
        <taxon>Pseudomonadati</taxon>
        <taxon>Bacteroidota</taxon>
        <taxon>Flavobacteriia</taxon>
        <taxon>Flavobacteriales</taxon>
        <taxon>Flavobacteriaceae</taxon>
        <taxon>Flavobacterium</taxon>
    </lineage>
</organism>
<evidence type="ECO:0008006" key="4">
    <source>
        <dbReference type="Google" id="ProtNLM"/>
    </source>
</evidence>
<evidence type="ECO:0000313" key="3">
    <source>
        <dbReference type="Proteomes" id="UP000321222"/>
    </source>
</evidence>
<reference evidence="2 3" key="1">
    <citation type="submission" date="2019-08" db="EMBL/GenBank/DDBJ databases">
        <title>Flavobacterium alkalisoli sp. nov., isolated from rhizosphere soil of Suaeda salsa.</title>
        <authorList>
            <person name="Sun J.-Q."/>
            <person name="Xu L."/>
        </authorList>
    </citation>
    <scope>NUCLEOTIDE SEQUENCE [LARGE SCALE GENOMIC DNA]</scope>
    <source>
        <strain evidence="2 3">XS-5</strain>
    </source>
</reference>
<name>A0A5B9FP29_9FLAO</name>
<dbReference type="Gene3D" id="2.80.10.50">
    <property type="match status" value="2"/>
</dbReference>
<dbReference type="Proteomes" id="UP000321222">
    <property type="component" value="Chromosome"/>
</dbReference>
<dbReference type="Pfam" id="PF17164">
    <property type="entry name" value="DUF5122"/>
    <property type="match status" value="4"/>
</dbReference>
<gene>
    <name evidence="2" type="ORF">FUA48_04150</name>
</gene>
<accession>A0A5B9FP29</accession>
<evidence type="ECO:0000313" key="2">
    <source>
        <dbReference type="EMBL" id="QEE48794.1"/>
    </source>
</evidence>
<dbReference type="InterPro" id="IPR013431">
    <property type="entry name" value="Delta_60_rpt"/>
</dbReference>
<dbReference type="NCBIfam" id="TIGR02608">
    <property type="entry name" value="delta_60_rpt"/>
    <property type="match status" value="2"/>
</dbReference>
<dbReference type="OrthoDB" id="9805017at2"/>
<dbReference type="EMBL" id="CP042831">
    <property type="protein sequence ID" value="QEE48794.1"/>
    <property type="molecule type" value="Genomic_DNA"/>
</dbReference>
<keyword evidence="3" id="KW-1185">Reference proteome</keyword>
<dbReference type="AlphaFoldDB" id="A0A5B9FP29"/>
<feature type="signal peptide" evidence="1">
    <location>
        <begin position="1"/>
        <end position="17"/>
    </location>
</feature>
<protein>
    <recommendedName>
        <fullName evidence="4">T9SS type A sorting domain-containing protein</fullName>
    </recommendedName>
</protein>
<feature type="chain" id="PRO_5022844385" description="T9SS type A sorting domain-containing protein" evidence="1">
    <location>
        <begin position="18"/>
        <end position="464"/>
    </location>
</feature>
<dbReference type="KEGG" id="fak:FUA48_04150"/>